<dbReference type="CDD" id="cd02248">
    <property type="entry name" value="Peptidase_C1A"/>
    <property type="match status" value="1"/>
</dbReference>
<dbReference type="Pfam" id="PF00112">
    <property type="entry name" value="Peptidase_C1"/>
    <property type="match status" value="1"/>
</dbReference>
<keyword evidence="3" id="KW-0812">Transmembrane</keyword>
<dbReference type="EMBL" id="SDRB02010563">
    <property type="protein sequence ID" value="THG05768.1"/>
    <property type="molecule type" value="Genomic_DNA"/>
</dbReference>
<name>A0A4S4DRM0_CAMSN</name>
<reference evidence="5 6" key="1">
    <citation type="journal article" date="2018" name="Proc. Natl. Acad. Sci. U.S.A.">
        <title>Draft genome sequence of Camellia sinensis var. sinensis provides insights into the evolution of the tea genome and tea quality.</title>
        <authorList>
            <person name="Wei C."/>
            <person name="Yang H."/>
            <person name="Wang S."/>
            <person name="Zhao J."/>
            <person name="Liu C."/>
            <person name="Gao L."/>
            <person name="Xia E."/>
            <person name="Lu Y."/>
            <person name="Tai Y."/>
            <person name="She G."/>
            <person name="Sun J."/>
            <person name="Cao H."/>
            <person name="Tong W."/>
            <person name="Gao Q."/>
            <person name="Li Y."/>
            <person name="Deng W."/>
            <person name="Jiang X."/>
            <person name="Wang W."/>
            <person name="Chen Q."/>
            <person name="Zhang S."/>
            <person name="Li H."/>
            <person name="Wu J."/>
            <person name="Wang P."/>
            <person name="Li P."/>
            <person name="Shi C."/>
            <person name="Zheng F."/>
            <person name="Jian J."/>
            <person name="Huang B."/>
            <person name="Shan D."/>
            <person name="Shi M."/>
            <person name="Fang C."/>
            <person name="Yue Y."/>
            <person name="Li F."/>
            <person name="Li D."/>
            <person name="Wei S."/>
            <person name="Han B."/>
            <person name="Jiang C."/>
            <person name="Yin Y."/>
            <person name="Xia T."/>
            <person name="Zhang Z."/>
            <person name="Bennetzen J.L."/>
            <person name="Zhao S."/>
            <person name="Wan X."/>
        </authorList>
    </citation>
    <scope>NUCLEOTIDE SEQUENCE [LARGE SCALE GENOMIC DNA]</scope>
    <source>
        <strain evidence="6">cv. Shuchazao</strain>
        <tissue evidence="5">Leaf</tissue>
    </source>
</reference>
<dbReference type="STRING" id="542762.A0A4S4DRM0"/>
<dbReference type="Proteomes" id="UP000306102">
    <property type="component" value="Unassembled WGS sequence"/>
</dbReference>
<evidence type="ECO:0000256" key="3">
    <source>
        <dbReference type="SAM" id="Phobius"/>
    </source>
</evidence>
<comment type="caution">
    <text evidence="5">The sequence shown here is derived from an EMBL/GenBank/DDBJ whole genome shotgun (WGS) entry which is preliminary data.</text>
</comment>
<dbReference type="PROSITE" id="PS00640">
    <property type="entry name" value="THIOL_PROTEASE_ASN"/>
    <property type="match status" value="1"/>
</dbReference>
<organism evidence="5 6">
    <name type="scientific">Camellia sinensis var. sinensis</name>
    <name type="common">China tea</name>
    <dbReference type="NCBI Taxonomy" id="542762"/>
    <lineage>
        <taxon>Eukaryota</taxon>
        <taxon>Viridiplantae</taxon>
        <taxon>Streptophyta</taxon>
        <taxon>Embryophyta</taxon>
        <taxon>Tracheophyta</taxon>
        <taxon>Spermatophyta</taxon>
        <taxon>Magnoliopsida</taxon>
        <taxon>eudicotyledons</taxon>
        <taxon>Gunneridae</taxon>
        <taxon>Pentapetalae</taxon>
        <taxon>asterids</taxon>
        <taxon>Ericales</taxon>
        <taxon>Theaceae</taxon>
        <taxon>Camellia</taxon>
    </lineage>
</organism>
<keyword evidence="3" id="KW-0472">Membrane</keyword>
<dbReference type="PANTHER" id="PTHR12411">
    <property type="entry name" value="CYSTEINE PROTEASE FAMILY C1-RELATED"/>
    <property type="match status" value="1"/>
</dbReference>
<gene>
    <name evidence="5" type="ORF">TEA_002322</name>
</gene>
<evidence type="ECO:0000256" key="2">
    <source>
        <dbReference type="ARBA" id="ARBA00023157"/>
    </source>
</evidence>
<feature type="transmembrane region" description="Helical" evidence="3">
    <location>
        <begin position="12"/>
        <end position="30"/>
    </location>
</feature>
<proteinExistence type="inferred from homology"/>
<dbReference type="GO" id="GO:0008234">
    <property type="term" value="F:cysteine-type peptidase activity"/>
    <property type="evidence" value="ECO:0007669"/>
    <property type="project" value="InterPro"/>
</dbReference>
<dbReference type="InterPro" id="IPR000668">
    <property type="entry name" value="Peptidase_C1A_C"/>
</dbReference>
<accession>A0A4S4DRM0</accession>
<evidence type="ECO:0000313" key="6">
    <source>
        <dbReference type="Proteomes" id="UP000306102"/>
    </source>
</evidence>
<evidence type="ECO:0000259" key="4">
    <source>
        <dbReference type="SMART" id="SM00645"/>
    </source>
</evidence>
<comment type="similarity">
    <text evidence="1">Belongs to the peptidase C1 family.</text>
</comment>
<dbReference type="InterPro" id="IPR025661">
    <property type="entry name" value="Pept_asp_AS"/>
</dbReference>
<keyword evidence="3" id="KW-1133">Transmembrane helix</keyword>
<dbReference type="InterPro" id="IPR025660">
    <property type="entry name" value="Pept_his_AS"/>
</dbReference>
<dbReference type="PROSITE" id="PS00639">
    <property type="entry name" value="THIOL_PROTEASE_HIS"/>
    <property type="match status" value="1"/>
</dbReference>
<sequence>MGTSGWSPNKLQHILFCFSITIIFSLLTSLTRYSFLRRRTIWFGSIVSLSASAAKEVADELGFFKSAGASAKDAQASHGKISKELVNRLMSILGHMMQLRTLKNGGKTELWFVNRRIPRKINLLQVMQNGGKTELWFVNRRIPRKINLLQVMQNGGKTELWFVNRRIPRKINLLQVMQNGGKTELWFVNRRIPRKINLLQVMQNGGKTELWLRLKEILKVLKASHLNSFCLQSHSFFFPGMVCHELFEISKSNEMSGGVLEYHVGFGMRSIWECHGILDNLVTFVDFMGQSEVVTISGYHDVPENNEGSLLKALANQPLSVAIEASGRDFQFYSGGVFDGHCGTELDHGVTAVGYGSAKGLDYIIVKNSWGPKWGEKGYIRMKRNTGKAEGICGINKMASYPTKTKK</sequence>
<dbReference type="SMART" id="SM00645">
    <property type="entry name" value="Pept_C1"/>
    <property type="match status" value="1"/>
</dbReference>
<dbReference type="GO" id="GO:0006508">
    <property type="term" value="P:proteolysis"/>
    <property type="evidence" value="ECO:0007669"/>
    <property type="project" value="InterPro"/>
</dbReference>
<keyword evidence="6" id="KW-1185">Reference proteome</keyword>
<dbReference type="InterPro" id="IPR039417">
    <property type="entry name" value="Peptidase_C1A_papain-like"/>
</dbReference>
<protein>
    <recommendedName>
        <fullName evidence="4">Peptidase C1A papain C-terminal domain-containing protein</fullName>
    </recommendedName>
</protein>
<dbReference type="SUPFAM" id="SSF54001">
    <property type="entry name" value="Cysteine proteinases"/>
    <property type="match status" value="1"/>
</dbReference>
<evidence type="ECO:0000313" key="5">
    <source>
        <dbReference type="EMBL" id="THG05768.1"/>
    </source>
</evidence>
<evidence type="ECO:0000256" key="1">
    <source>
        <dbReference type="ARBA" id="ARBA00008455"/>
    </source>
</evidence>
<feature type="domain" description="Peptidase C1A papain C-terminal" evidence="4">
    <location>
        <begin position="206"/>
        <end position="403"/>
    </location>
</feature>
<dbReference type="Gene3D" id="3.90.70.10">
    <property type="entry name" value="Cysteine proteinases"/>
    <property type="match status" value="1"/>
</dbReference>
<dbReference type="InterPro" id="IPR038765">
    <property type="entry name" value="Papain-like_cys_pep_sf"/>
</dbReference>
<dbReference type="AlphaFoldDB" id="A0A4S4DRM0"/>
<dbReference type="InterPro" id="IPR013128">
    <property type="entry name" value="Peptidase_C1A"/>
</dbReference>
<keyword evidence="2" id="KW-1015">Disulfide bond</keyword>